<dbReference type="PANTHER" id="PTHR11136">
    <property type="entry name" value="FOLYLPOLYGLUTAMATE SYNTHASE-RELATED"/>
    <property type="match status" value="1"/>
</dbReference>
<comment type="similarity">
    <text evidence="1 10">Belongs to the folylpolyglutamate synthase family.</text>
</comment>
<keyword evidence="5 10" id="KW-0547">Nucleotide-binding</keyword>
<evidence type="ECO:0000256" key="5">
    <source>
        <dbReference type="ARBA" id="ARBA00022741"/>
    </source>
</evidence>
<dbReference type="InterPro" id="IPR001645">
    <property type="entry name" value="Folylpolyglutamate_synth"/>
</dbReference>
<proteinExistence type="inferred from homology"/>
<sequence length="439" mass="49188">MLNTYEEALNWIHSRLRFGIKPGLGRMIGMMEKLGNPHKKIPVIHVAGTNGKGSTVSYMRSILNEAGYKAGTFTSPYLETFNERISMNGIPISDADLVRLANAIKPVAERVEAETNEAPTEFEIITAMAFLYFGEMNPPDYVLLETGLGGRLDSTNIAEPILSIITNAGFDHMNILGNTIEEIATEKAGIIKRNTPVVTGVEKSKGLEQIRKKAADENAEVYVLGQDFQTSEVQSHTEGETFSFTSPFGNWKDLQISMFGVHQTVNASLALTALSLLKEKGHIQLSDEQVRQGLYAAKWSGRYEVISREPLIVIDGAHNLEGVQSLTKTLRSHERGKTIHMLFTALEDKEYGKMLNELEKAADYLYFTEFDFPRAASSASLYNACRIENKRIAEDWKLFLKEFPKNLNRDEMLIICGSLYFISQVRQYLLADKKKILGE</sequence>
<protein>
    <recommendedName>
        <fullName evidence="2">tetrahydrofolate synthase</fullName>
        <ecNumber evidence="2">6.3.2.17</ecNumber>
    </recommendedName>
    <alternativeName>
        <fullName evidence="8">Tetrahydrofolylpolyglutamate synthase</fullName>
    </alternativeName>
</protein>
<evidence type="ECO:0000313" key="14">
    <source>
        <dbReference type="Proteomes" id="UP000682403"/>
    </source>
</evidence>
<dbReference type="InterPro" id="IPR036565">
    <property type="entry name" value="Mur-like_cat_sf"/>
</dbReference>
<gene>
    <name evidence="13" type="ORF">J9317_14095</name>
</gene>
<dbReference type="PIRSF" id="PIRSF001563">
    <property type="entry name" value="Folylpolyglu_synth"/>
    <property type="match status" value="1"/>
</dbReference>
<dbReference type="EMBL" id="JAGVRK010000001">
    <property type="protein sequence ID" value="MBS2969900.1"/>
    <property type="molecule type" value="Genomic_DNA"/>
</dbReference>
<dbReference type="InterPro" id="IPR036615">
    <property type="entry name" value="Mur_ligase_C_dom_sf"/>
</dbReference>
<comment type="caution">
    <text evidence="13">The sequence shown here is derived from an EMBL/GenBank/DDBJ whole genome shotgun (WGS) entry which is preliminary data.</text>
</comment>
<dbReference type="InterPro" id="IPR018109">
    <property type="entry name" value="Folylpolyglutamate_synth_CS"/>
</dbReference>
<dbReference type="RefSeq" id="WP_211559618.1">
    <property type="nucleotide sequence ID" value="NZ_JAGVRK010000001.1"/>
</dbReference>
<evidence type="ECO:0000259" key="11">
    <source>
        <dbReference type="Pfam" id="PF02875"/>
    </source>
</evidence>
<keyword evidence="3 10" id="KW-0436">Ligase</keyword>
<dbReference type="PANTHER" id="PTHR11136:SF0">
    <property type="entry name" value="DIHYDROFOLATE SYNTHETASE-RELATED"/>
    <property type="match status" value="1"/>
</dbReference>
<dbReference type="SUPFAM" id="SSF53623">
    <property type="entry name" value="MurD-like peptide ligases, catalytic domain"/>
    <property type="match status" value="1"/>
</dbReference>
<dbReference type="Gene3D" id="3.90.190.20">
    <property type="entry name" value="Mur ligase, C-terminal domain"/>
    <property type="match status" value="1"/>
</dbReference>
<name>A0ABS5LGN1_9BACI</name>
<feature type="domain" description="Mur ligase C-terminal" evidence="11">
    <location>
        <begin position="301"/>
        <end position="418"/>
    </location>
</feature>
<keyword evidence="14" id="KW-1185">Reference proteome</keyword>
<reference evidence="13 14" key="1">
    <citation type="submission" date="2021-04" db="EMBL/GenBank/DDBJ databases">
        <title>Metabacillus sp. strain KIGAM252 whole genome sequence.</title>
        <authorList>
            <person name="Seo M.-J."/>
            <person name="Cho E.-S."/>
            <person name="Hwang C.Y."/>
            <person name="Yoon D.J."/>
        </authorList>
    </citation>
    <scope>NUCLEOTIDE SEQUENCE [LARGE SCALE GENOMIC DNA]</scope>
    <source>
        <strain evidence="13 14">KIGAM252</strain>
    </source>
</reference>
<dbReference type="Proteomes" id="UP000682403">
    <property type="component" value="Unassembled WGS sequence"/>
</dbReference>
<keyword evidence="4" id="KW-0479">Metal-binding</keyword>
<dbReference type="Pfam" id="PF02875">
    <property type="entry name" value="Mur_ligase_C"/>
    <property type="match status" value="1"/>
</dbReference>
<evidence type="ECO:0000256" key="3">
    <source>
        <dbReference type="ARBA" id="ARBA00022598"/>
    </source>
</evidence>
<evidence type="ECO:0000256" key="7">
    <source>
        <dbReference type="ARBA" id="ARBA00022842"/>
    </source>
</evidence>
<dbReference type="SUPFAM" id="SSF53244">
    <property type="entry name" value="MurD-like peptide ligases, peptide-binding domain"/>
    <property type="match status" value="1"/>
</dbReference>
<organism evidence="13 14">
    <name type="scientific">Metabacillus flavus</name>
    <dbReference type="NCBI Taxonomy" id="2823519"/>
    <lineage>
        <taxon>Bacteria</taxon>
        <taxon>Bacillati</taxon>
        <taxon>Bacillota</taxon>
        <taxon>Bacilli</taxon>
        <taxon>Bacillales</taxon>
        <taxon>Bacillaceae</taxon>
        <taxon>Metabacillus</taxon>
    </lineage>
</organism>
<dbReference type="EC" id="6.3.2.17" evidence="2"/>
<dbReference type="Gene3D" id="3.40.1190.10">
    <property type="entry name" value="Mur-like, catalytic domain"/>
    <property type="match status" value="1"/>
</dbReference>
<dbReference type="NCBIfam" id="TIGR01499">
    <property type="entry name" value="folC"/>
    <property type="match status" value="1"/>
</dbReference>
<accession>A0ABS5LGN1</accession>
<evidence type="ECO:0000313" key="13">
    <source>
        <dbReference type="EMBL" id="MBS2969900.1"/>
    </source>
</evidence>
<dbReference type="InterPro" id="IPR004101">
    <property type="entry name" value="Mur_ligase_C"/>
</dbReference>
<feature type="domain" description="Mur ligase central" evidence="12">
    <location>
        <begin position="46"/>
        <end position="273"/>
    </location>
</feature>
<dbReference type="PROSITE" id="PS01011">
    <property type="entry name" value="FOLYLPOLYGLU_SYNT_1"/>
    <property type="match status" value="1"/>
</dbReference>
<evidence type="ECO:0000256" key="10">
    <source>
        <dbReference type="PIRNR" id="PIRNR001563"/>
    </source>
</evidence>
<keyword evidence="6 10" id="KW-0067">ATP-binding</keyword>
<evidence type="ECO:0000256" key="6">
    <source>
        <dbReference type="ARBA" id="ARBA00022840"/>
    </source>
</evidence>
<evidence type="ECO:0000259" key="12">
    <source>
        <dbReference type="Pfam" id="PF08245"/>
    </source>
</evidence>
<keyword evidence="7" id="KW-0460">Magnesium</keyword>
<dbReference type="InterPro" id="IPR013221">
    <property type="entry name" value="Mur_ligase_cen"/>
</dbReference>
<evidence type="ECO:0000256" key="4">
    <source>
        <dbReference type="ARBA" id="ARBA00022723"/>
    </source>
</evidence>
<dbReference type="Pfam" id="PF08245">
    <property type="entry name" value="Mur_ligase_M"/>
    <property type="match status" value="1"/>
</dbReference>
<evidence type="ECO:0000256" key="9">
    <source>
        <dbReference type="ARBA" id="ARBA00047493"/>
    </source>
</evidence>
<evidence type="ECO:0000256" key="8">
    <source>
        <dbReference type="ARBA" id="ARBA00030592"/>
    </source>
</evidence>
<comment type="catalytic activity">
    <reaction evidence="9">
        <text>(6S)-5,6,7,8-tetrahydrofolyl-(gamma-L-Glu)(n) + L-glutamate + ATP = (6S)-5,6,7,8-tetrahydrofolyl-(gamma-L-Glu)(n+1) + ADP + phosphate + H(+)</text>
        <dbReference type="Rhea" id="RHEA:10580"/>
        <dbReference type="Rhea" id="RHEA-COMP:14738"/>
        <dbReference type="Rhea" id="RHEA-COMP:14740"/>
        <dbReference type="ChEBI" id="CHEBI:15378"/>
        <dbReference type="ChEBI" id="CHEBI:29985"/>
        <dbReference type="ChEBI" id="CHEBI:30616"/>
        <dbReference type="ChEBI" id="CHEBI:43474"/>
        <dbReference type="ChEBI" id="CHEBI:141005"/>
        <dbReference type="ChEBI" id="CHEBI:456216"/>
        <dbReference type="EC" id="6.3.2.17"/>
    </reaction>
</comment>
<evidence type="ECO:0000256" key="2">
    <source>
        <dbReference type="ARBA" id="ARBA00013025"/>
    </source>
</evidence>
<evidence type="ECO:0000256" key="1">
    <source>
        <dbReference type="ARBA" id="ARBA00008276"/>
    </source>
</evidence>